<dbReference type="InterPro" id="IPR046450">
    <property type="entry name" value="PA_dom_sf"/>
</dbReference>
<keyword evidence="1" id="KW-0732">Signal</keyword>
<feature type="domain" description="Peptidase M28" evidence="2">
    <location>
        <begin position="309"/>
        <end position="521"/>
    </location>
</feature>
<keyword evidence="3" id="KW-0645">Protease</keyword>
<dbReference type="GO" id="GO:0006508">
    <property type="term" value="P:proteolysis"/>
    <property type="evidence" value="ECO:0007669"/>
    <property type="project" value="InterPro"/>
</dbReference>
<dbReference type="PANTHER" id="PTHR12147:SF26">
    <property type="entry name" value="PEPTIDASE M28 DOMAIN-CONTAINING PROTEIN"/>
    <property type="match status" value="1"/>
</dbReference>
<organism evidence="3 4">
    <name type="scientific">Sphingomonas hengshuiensis</name>
    <dbReference type="NCBI Taxonomy" id="1609977"/>
    <lineage>
        <taxon>Bacteria</taxon>
        <taxon>Pseudomonadati</taxon>
        <taxon>Pseudomonadota</taxon>
        <taxon>Alphaproteobacteria</taxon>
        <taxon>Sphingomonadales</taxon>
        <taxon>Sphingomonadaceae</taxon>
        <taxon>Sphingomonas</taxon>
    </lineage>
</organism>
<gene>
    <name evidence="3" type="ORF">DI632_00250</name>
</gene>
<keyword evidence="3" id="KW-0378">Hydrolase</keyword>
<dbReference type="Proteomes" id="UP000248614">
    <property type="component" value="Unassembled WGS sequence"/>
</dbReference>
<comment type="caution">
    <text evidence="3">The sequence shown here is derived from an EMBL/GenBank/DDBJ whole genome shotgun (WGS) entry which is preliminary data.</text>
</comment>
<feature type="chain" id="PRO_5016097757" evidence="1">
    <location>
        <begin position="19"/>
        <end position="557"/>
    </location>
</feature>
<evidence type="ECO:0000256" key="1">
    <source>
        <dbReference type="SAM" id="SignalP"/>
    </source>
</evidence>
<proteinExistence type="predicted"/>
<dbReference type="GO" id="GO:0004177">
    <property type="term" value="F:aminopeptidase activity"/>
    <property type="evidence" value="ECO:0007669"/>
    <property type="project" value="UniProtKB-KW"/>
</dbReference>
<dbReference type="InterPro" id="IPR045175">
    <property type="entry name" value="M28_fam"/>
</dbReference>
<dbReference type="SUPFAM" id="SSF53187">
    <property type="entry name" value="Zn-dependent exopeptidases"/>
    <property type="match status" value="1"/>
</dbReference>
<dbReference type="Gene3D" id="3.50.30.30">
    <property type="match status" value="1"/>
</dbReference>
<evidence type="ECO:0000313" key="4">
    <source>
        <dbReference type="Proteomes" id="UP000248614"/>
    </source>
</evidence>
<protein>
    <submittedName>
        <fullName evidence="3">Aminopeptidase</fullName>
    </submittedName>
</protein>
<dbReference type="GO" id="GO:0008235">
    <property type="term" value="F:metalloexopeptidase activity"/>
    <property type="evidence" value="ECO:0007669"/>
    <property type="project" value="InterPro"/>
</dbReference>
<dbReference type="PANTHER" id="PTHR12147">
    <property type="entry name" value="METALLOPEPTIDASE M28 FAMILY MEMBER"/>
    <property type="match status" value="1"/>
</dbReference>
<dbReference type="InterPro" id="IPR007484">
    <property type="entry name" value="Peptidase_M28"/>
</dbReference>
<name>A0A2W5BD85_9SPHN</name>
<dbReference type="Pfam" id="PF04389">
    <property type="entry name" value="Peptidase_M28"/>
    <property type="match status" value="1"/>
</dbReference>
<dbReference type="EMBL" id="QFNF01000001">
    <property type="protein sequence ID" value="PZO81045.1"/>
    <property type="molecule type" value="Genomic_DNA"/>
</dbReference>
<feature type="signal peptide" evidence="1">
    <location>
        <begin position="1"/>
        <end position="18"/>
    </location>
</feature>
<sequence length="557" mass="57812">MFRPALSLGLLISTAAIAQDAPPAPAPAAPTAAEIQARNAELNAVLPPAQAAMKAHVMFLASDAMRGRDAGSPEYDIAANYVASQFYAAGLRPAGDAGSYLQKVPLIKVAPADTGKLGLNGQPLTFGQDYLPGVNPAASETTLTAPVVYVGYGVSSPKRDDYAGLDVRGKIVAVVRGAPDGLDSEEAAHFGGLPTKAAIAKAKGAVGIIGLQTPEAAARMPMARTVATALPASVTWAEADGRGHIMGGGVPTLATLSAAGAEKLFAGSGTSWARAAAALSGKGRFRGVALKPRMDVAIRTVATPLPSYNVAGILPGSDPSVAPETVILSAHLDHVGVGTPNKKGDTIYNGAMDNAVGIASLIEEAKRFKAAGKAPRRSILFLAVTAEEKGLVGSDYFANNPTIEKARMVADVNLDMPIITYKFTDVIAFGAARSTLGDIVKRAATTAGATFSPDPMPDMALFVRSDHYRFVQQGVPSVFLWPGTSGPGKAAVDAFFASNYHQPSDEVVQGPPIDWESGERFINVNYQIARDIADAPQRPAWNKGDFFGTLYNGFGAK</sequence>
<evidence type="ECO:0000313" key="3">
    <source>
        <dbReference type="EMBL" id="PZO81045.1"/>
    </source>
</evidence>
<dbReference type="AlphaFoldDB" id="A0A2W5BD85"/>
<evidence type="ECO:0000259" key="2">
    <source>
        <dbReference type="Pfam" id="PF04389"/>
    </source>
</evidence>
<accession>A0A2W5BD85</accession>
<keyword evidence="3" id="KW-0031">Aminopeptidase</keyword>
<dbReference type="SUPFAM" id="SSF52025">
    <property type="entry name" value="PA domain"/>
    <property type="match status" value="1"/>
</dbReference>
<reference evidence="3 4" key="1">
    <citation type="submission" date="2017-08" db="EMBL/GenBank/DDBJ databases">
        <title>Infants hospitalized years apart are colonized by the same room-sourced microbial strains.</title>
        <authorList>
            <person name="Brooks B."/>
            <person name="Olm M.R."/>
            <person name="Firek B.A."/>
            <person name="Baker R."/>
            <person name="Thomas B.C."/>
            <person name="Morowitz M.J."/>
            <person name="Banfield J.F."/>
        </authorList>
    </citation>
    <scope>NUCLEOTIDE SEQUENCE [LARGE SCALE GENOMIC DNA]</scope>
    <source>
        <strain evidence="3">S2_018_000_R3_110</strain>
    </source>
</reference>
<dbReference type="Gene3D" id="3.40.630.10">
    <property type="entry name" value="Zn peptidases"/>
    <property type="match status" value="1"/>
</dbReference>